<dbReference type="AlphaFoldDB" id="A0AA38KGK2"/>
<dbReference type="EMBL" id="MU793325">
    <property type="protein sequence ID" value="KAJ3786026.1"/>
    <property type="molecule type" value="Genomic_DNA"/>
</dbReference>
<reference evidence="1" key="1">
    <citation type="submission" date="2022-08" db="EMBL/GenBank/DDBJ databases">
        <authorList>
            <consortium name="DOE Joint Genome Institute"/>
            <person name="Min B."/>
            <person name="Riley R."/>
            <person name="Sierra-Patev S."/>
            <person name="Naranjo-Ortiz M."/>
            <person name="Looney B."/>
            <person name="Konkel Z."/>
            <person name="Slot J.C."/>
            <person name="Sakamoto Y."/>
            <person name="Steenwyk J.L."/>
            <person name="Rokas A."/>
            <person name="Carro J."/>
            <person name="Camarero S."/>
            <person name="Ferreira P."/>
            <person name="Molpeceres G."/>
            <person name="Ruiz-Duenas F.J."/>
            <person name="Serrano A."/>
            <person name="Henrissat B."/>
            <person name="Drula E."/>
            <person name="Hughes K.W."/>
            <person name="Mata J.L."/>
            <person name="Ishikawa N.K."/>
            <person name="Vargas-Isla R."/>
            <person name="Ushijima S."/>
            <person name="Smith C.A."/>
            <person name="Ahrendt S."/>
            <person name="Andreopoulos W."/>
            <person name="He G."/>
            <person name="Labutti K."/>
            <person name="Lipzen A."/>
            <person name="Ng V."/>
            <person name="Sandor L."/>
            <person name="Barry K."/>
            <person name="Martinez A.T."/>
            <person name="Xiao Y."/>
            <person name="Gibbons J.G."/>
            <person name="Terashima K."/>
            <person name="Hibbett D.S."/>
            <person name="Grigoriev I.V."/>
        </authorList>
    </citation>
    <scope>NUCLEOTIDE SEQUENCE</scope>
    <source>
        <strain evidence="1">TFB10291</strain>
    </source>
</reference>
<evidence type="ECO:0000313" key="2">
    <source>
        <dbReference type="Proteomes" id="UP001163798"/>
    </source>
</evidence>
<protein>
    <submittedName>
        <fullName evidence="1">Uncharacterized protein</fullName>
    </submittedName>
</protein>
<organism evidence="1 2">
    <name type="scientific">Lentinula aff. detonsa</name>
    <dbReference type="NCBI Taxonomy" id="2804958"/>
    <lineage>
        <taxon>Eukaryota</taxon>
        <taxon>Fungi</taxon>
        <taxon>Dikarya</taxon>
        <taxon>Basidiomycota</taxon>
        <taxon>Agaricomycotina</taxon>
        <taxon>Agaricomycetes</taxon>
        <taxon>Agaricomycetidae</taxon>
        <taxon>Agaricales</taxon>
        <taxon>Marasmiineae</taxon>
        <taxon>Omphalotaceae</taxon>
        <taxon>Lentinula</taxon>
    </lineage>
</organism>
<evidence type="ECO:0000313" key="1">
    <source>
        <dbReference type="EMBL" id="KAJ3786026.1"/>
    </source>
</evidence>
<keyword evidence="2" id="KW-1185">Reference proteome</keyword>
<proteinExistence type="predicted"/>
<gene>
    <name evidence="1" type="ORF">GGU10DRAFT_352956</name>
</gene>
<dbReference type="Proteomes" id="UP001163798">
    <property type="component" value="Unassembled WGS sequence"/>
</dbReference>
<accession>A0AA38KGK2</accession>
<sequence length="77" mass="8843">MSKEQRKRAGIKRITAYRIAESLKMKLLASFLKREHNFGPRVFDEALCTMFHCCRAMAQTQIFTPQASALVKTHDGK</sequence>
<name>A0AA38KGK2_9AGAR</name>
<comment type="caution">
    <text evidence="1">The sequence shown here is derived from an EMBL/GenBank/DDBJ whole genome shotgun (WGS) entry which is preliminary data.</text>
</comment>